<dbReference type="EMBL" id="JBHUIT010000002">
    <property type="protein sequence ID" value="MFD2255856.1"/>
    <property type="molecule type" value="Genomic_DNA"/>
</dbReference>
<dbReference type="Pfam" id="PF04577">
    <property type="entry name" value="Glyco_transf_61"/>
    <property type="match status" value="1"/>
</dbReference>
<evidence type="ECO:0000313" key="3">
    <source>
        <dbReference type="Proteomes" id="UP001597375"/>
    </source>
</evidence>
<comment type="caution">
    <text evidence="2">The sequence shown here is derived from an EMBL/GenBank/DDBJ whole genome shotgun (WGS) entry which is preliminary data.</text>
</comment>
<dbReference type="InterPro" id="IPR049625">
    <property type="entry name" value="Glyco_transf_61_cat"/>
</dbReference>
<evidence type="ECO:0000259" key="1">
    <source>
        <dbReference type="Pfam" id="PF04577"/>
    </source>
</evidence>
<proteinExistence type="predicted"/>
<protein>
    <submittedName>
        <fullName evidence="2">Glycosyltransferase family 61 protein</fullName>
    </submittedName>
</protein>
<keyword evidence="3" id="KW-1185">Reference proteome</keyword>
<sequence>MQTIANKSLAKIKATYLRYLRRFDKHVSIIPTISYFSPQSGWFSAFDQFKQNSENGMIISNDQGQGQNAENSLARLYNKNQHFSKNWPFFWLLITNARLVGGLRIWRNTENKGVLEGSFNCTERLGIRDGQGIGRYWLAPERKLPGPWTSIISNWGTGNNYYHWMIDCLGRLAALEHLPEFPKIIIPISDYPFVSESLEMLGLIDRCETHDEPCVRPERFYFISPPADTGKWNPIAYAWLEQKFSPYFSKENGSRRLFFTRVGSNRIPDNISQIENIFINEGFEIIDCGKLTLREQILISSSASIIAGLHGAAMTNILWTKDNTKIIEIFQEDYLNSCYEQIAFYKGIKYNYIINNNKSINSNILTAINS</sequence>
<accession>A0ABW5D755</accession>
<dbReference type="Proteomes" id="UP001597375">
    <property type="component" value="Unassembled WGS sequence"/>
</dbReference>
<reference evidence="3" key="1">
    <citation type="journal article" date="2019" name="Int. J. Syst. Evol. Microbiol.">
        <title>The Global Catalogue of Microorganisms (GCM) 10K type strain sequencing project: providing services to taxonomists for standard genome sequencing and annotation.</title>
        <authorList>
            <consortium name="The Broad Institute Genomics Platform"/>
            <consortium name="The Broad Institute Genome Sequencing Center for Infectious Disease"/>
            <person name="Wu L."/>
            <person name="Ma J."/>
        </authorList>
    </citation>
    <scope>NUCLEOTIDE SEQUENCE [LARGE SCALE GENOMIC DNA]</scope>
    <source>
        <strain evidence="3">CGMCC 4.7106</strain>
    </source>
</reference>
<dbReference type="RefSeq" id="WP_386818576.1">
    <property type="nucleotide sequence ID" value="NZ_JBHUIT010000002.1"/>
</dbReference>
<evidence type="ECO:0000313" key="2">
    <source>
        <dbReference type="EMBL" id="MFD2255856.1"/>
    </source>
</evidence>
<organism evidence="2 3">
    <name type="scientific">Luteolibacter algae</name>
    <dbReference type="NCBI Taxonomy" id="454151"/>
    <lineage>
        <taxon>Bacteria</taxon>
        <taxon>Pseudomonadati</taxon>
        <taxon>Verrucomicrobiota</taxon>
        <taxon>Verrucomicrobiia</taxon>
        <taxon>Verrucomicrobiales</taxon>
        <taxon>Verrucomicrobiaceae</taxon>
        <taxon>Luteolibacter</taxon>
    </lineage>
</organism>
<feature type="domain" description="Glycosyltransferase 61 catalytic" evidence="1">
    <location>
        <begin position="161"/>
        <end position="327"/>
    </location>
</feature>
<gene>
    <name evidence="2" type="ORF">ACFSSA_04130</name>
</gene>
<name>A0ABW5D755_9BACT</name>